<feature type="region of interest" description="Disordered" evidence="7">
    <location>
        <begin position="88"/>
        <end position="114"/>
    </location>
</feature>
<sequence>MRKTHLTALALASVIAAQVDGGQAVAESAGVETLLQQAKYWESRGQHNRAKESYKRVLELDPQNTVAKQALEFNAAKTVLTVPVASTMAAEPEQKTNAKPAPTPKRVAAPKPNPAGDARAAGFKALEAGNLDLAEKSFNRARSLSPKDSDVLGGLGVVQLRRGNFVAAKELLGQARKLGSSDKWDQAYASADFFARVNEASAALEARDLDKALSISENLVRSGDGDQAIAYGLLSDVLDELGRYGEAAQAARTALRMPGLEQGFADQLRMNALRREAVDAAQQGRTVVAEKLFQDGMTSYPKDPWIRYEYARFLNGQGNAWQARSVMQSLAASNDTEHLYAAALLAEQMDMAGDAQDLIRRIPAAARTPEMQEFALSLTAQTAIDRAQLLAKQGQTAQAVAGLKQIAATGRLPAYRQAEIAGVLYELGDRSDAVTMAQDLMKQTLSDPAAYEPIVRILTSEGQTAFAYGAIQRADEAAGNSPEKQAVVERMRRMMAVIEADSLREAGNYAQSYEVLQTAWQKAPGDTDVLMSLARLYQAGGMALPAAKTLQMVLQQEPRNKDALLVLVDTASVAGDADLARSAFERLEALDPDNYEIYLAAARMEQQAGRDRAARKYLEKARDLYEAQTGETGGGFSSSNPFANRAMGGNPFAAPAAPNPFDTKALVSSNTTSTNPWQLASASTGPAYGQAQTAPSSLPGGSTPRMQTISVDQNTGSFGNTDPVLAGIAADLAELDAETGARIDVSTHYRDRSGESGLSALNELGGTVEYSTGFADGRVFASAHAVSIDAGEVGPDSQLKFGRNGLLQARGIVGEYEAVLADPGTQHEAGVALTAGYRGEYLNMDIGVTPLGFQKTRAQGGISYEPKFGQYTTGKAWAEYRPVTDSVLSYAGTTDPVTGEFWGAVMRSEAGVSLSYERDGSGFYAEGSYADYAGENVKRNTGIQLNAGGYLLARKGEFSDLTVGVNGNYQAFNDNHNLFTSGYGGYFSPQSFLSVSFPIRYAYTRDRLEAKASITPGYQSFEQDREPFYPTDPTSMFEVGFLSFLNDDVQAYHDSSSETGFGVNLNGSTYFQVAPGTSIGGEVRLNTFGEYNEFQTLFGIRQNFGVTK</sequence>
<dbReference type="Pfam" id="PF13432">
    <property type="entry name" value="TPR_16"/>
    <property type="match status" value="1"/>
</dbReference>
<comment type="pathway">
    <text evidence="1">Glycan metabolism; bacterial cellulose biosynthesis.</text>
</comment>
<evidence type="ECO:0000256" key="7">
    <source>
        <dbReference type="SAM" id="MobiDB-lite"/>
    </source>
</evidence>
<comment type="caution">
    <text evidence="9">The sequence shown here is derived from an EMBL/GenBank/DDBJ whole genome shotgun (WGS) entry which is preliminary data.</text>
</comment>
<dbReference type="RefSeq" id="WP_034797041.1">
    <property type="nucleotide sequence ID" value="NZ_AWFF01000044.1"/>
</dbReference>
<protein>
    <recommendedName>
        <fullName evidence="8">Cellulose synthase operon C C-terminal domain-containing protein</fullName>
    </recommendedName>
</protein>
<dbReference type="InterPro" id="IPR011990">
    <property type="entry name" value="TPR-like_helical_dom_sf"/>
</dbReference>
<dbReference type="PATRIC" id="fig|1280946.3.peg.2336"/>
<dbReference type="Pfam" id="PF14559">
    <property type="entry name" value="TPR_19"/>
    <property type="match status" value="3"/>
</dbReference>
<dbReference type="UniPathway" id="UPA00694"/>
<keyword evidence="4 6" id="KW-0802">TPR repeat</keyword>
<evidence type="ECO:0000313" key="9">
    <source>
        <dbReference type="EMBL" id="KCZ53821.1"/>
    </source>
</evidence>
<dbReference type="OrthoDB" id="174989at2"/>
<evidence type="ECO:0000259" key="8">
    <source>
        <dbReference type="Pfam" id="PF05420"/>
    </source>
</evidence>
<dbReference type="AlphaFoldDB" id="A0A062U0G7"/>
<feature type="region of interest" description="Disordered" evidence="7">
    <location>
        <begin position="663"/>
        <end position="709"/>
    </location>
</feature>
<dbReference type="SMART" id="SM00028">
    <property type="entry name" value="TPR"/>
    <property type="match status" value="6"/>
</dbReference>
<dbReference type="eggNOG" id="COG0457">
    <property type="taxonomic scope" value="Bacteria"/>
</dbReference>
<dbReference type="SUPFAM" id="SSF48452">
    <property type="entry name" value="TPR-like"/>
    <property type="match status" value="4"/>
</dbReference>
<name>A0A062U0G7_9PROT</name>
<dbReference type="InterPro" id="IPR008410">
    <property type="entry name" value="BCSC_C"/>
</dbReference>
<dbReference type="PROSITE" id="PS50005">
    <property type="entry name" value="TPR"/>
    <property type="match status" value="1"/>
</dbReference>
<dbReference type="PANTHER" id="PTHR12558:SF13">
    <property type="entry name" value="CELL DIVISION CYCLE PROTEIN 27 HOMOLOG"/>
    <property type="match status" value="1"/>
</dbReference>
<evidence type="ECO:0000256" key="4">
    <source>
        <dbReference type="ARBA" id="ARBA00022803"/>
    </source>
</evidence>
<dbReference type="GO" id="GO:0019867">
    <property type="term" value="C:outer membrane"/>
    <property type="evidence" value="ECO:0007669"/>
    <property type="project" value="InterPro"/>
</dbReference>
<feature type="compositionally biased region" description="Polar residues" evidence="7">
    <location>
        <begin position="666"/>
        <end position="709"/>
    </location>
</feature>
<evidence type="ECO:0000313" key="10">
    <source>
        <dbReference type="Proteomes" id="UP000027037"/>
    </source>
</evidence>
<evidence type="ECO:0000256" key="3">
    <source>
        <dbReference type="ARBA" id="ARBA00022737"/>
    </source>
</evidence>
<dbReference type="EMBL" id="AWFF01000044">
    <property type="protein sequence ID" value="KCZ53821.1"/>
    <property type="molecule type" value="Genomic_DNA"/>
</dbReference>
<dbReference type="Proteomes" id="UP000027037">
    <property type="component" value="Unassembled WGS sequence"/>
</dbReference>
<feature type="repeat" description="TPR" evidence="6">
    <location>
        <begin position="31"/>
        <end position="64"/>
    </location>
</feature>
<evidence type="ECO:0000256" key="1">
    <source>
        <dbReference type="ARBA" id="ARBA00005186"/>
    </source>
</evidence>
<accession>A0A062U0G7</accession>
<dbReference type="STRING" id="1280946.HY29_15840"/>
<evidence type="ECO:0000256" key="2">
    <source>
        <dbReference type="ARBA" id="ARBA00022729"/>
    </source>
</evidence>
<feature type="domain" description="Cellulose synthase operon C C-terminal" evidence="8">
    <location>
        <begin position="760"/>
        <end position="1104"/>
    </location>
</feature>
<keyword evidence="2" id="KW-0732">Signal</keyword>
<reference evidence="9 10" key="1">
    <citation type="journal article" date="2014" name="Antonie Van Leeuwenhoek">
        <title>Hyphomonas beringensis sp. nov. and Hyphomonas chukchiensis sp. nov., isolated from surface seawater of the Bering Sea and Chukchi Sea.</title>
        <authorList>
            <person name="Li C."/>
            <person name="Lai Q."/>
            <person name="Li G."/>
            <person name="Dong C."/>
            <person name="Wang J."/>
            <person name="Liao Y."/>
            <person name="Shao Z."/>
        </authorList>
    </citation>
    <scope>NUCLEOTIDE SEQUENCE [LARGE SCALE GENOMIC DNA]</scope>
    <source>
        <strain evidence="9 10">25B14_1</strain>
    </source>
</reference>
<dbReference type="InterPro" id="IPR019734">
    <property type="entry name" value="TPR_rpt"/>
</dbReference>
<dbReference type="Pfam" id="PF13181">
    <property type="entry name" value="TPR_8"/>
    <property type="match status" value="1"/>
</dbReference>
<gene>
    <name evidence="9" type="ORF">HY29_15840</name>
</gene>
<keyword evidence="5" id="KW-0135">Cellulose biosynthesis</keyword>
<proteinExistence type="predicted"/>
<dbReference type="PANTHER" id="PTHR12558">
    <property type="entry name" value="CELL DIVISION CYCLE 16,23,27"/>
    <property type="match status" value="1"/>
</dbReference>
<dbReference type="Pfam" id="PF05420">
    <property type="entry name" value="BCSC_C"/>
    <property type="match status" value="1"/>
</dbReference>
<organism evidence="9 10">
    <name type="scientific">Hyphomonas beringensis</name>
    <dbReference type="NCBI Taxonomy" id="1280946"/>
    <lineage>
        <taxon>Bacteria</taxon>
        <taxon>Pseudomonadati</taxon>
        <taxon>Pseudomonadota</taxon>
        <taxon>Alphaproteobacteria</taxon>
        <taxon>Hyphomonadales</taxon>
        <taxon>Hyphomonadaceae</taxon>
        <taxon>Hyphomonas</taxon>
    </lineage>
</organism>
<dbReference type="GO" id="GO:0030244">
    <property type="term" value="P:cellulose biosynthetic process"/>
    <property type="evidence" value="ECO:0007669"/>
    <property type="project" value="UniProtKB-KW"/>
</dbReference>
<evidence type="ECO:0000256" key="6">
    <source>
        <dbReference type="PROSITE-ProRule" id="PRU00339"/>
    </source>
</evidence>
<dbReference type="Gene3D" id="1.25.40.10">
    <property type="entry name" value="Tetratricopeptide repeat domain"/>
    <property type="match status" value="3"/>
</dbReference>
<dbReference type="eggNOG" id="COG5010">
    <property type="taxonomic scope" value="Bacteria"/>
</dbReference>
<keyword evidence="3" id="KW-0677">Repeat</keyword>
<keyword evidence="10" id="KW-1185">Reference proteome</keyword>
<evidence type="ECO:0000256" key="5">
    <source>
        <dbReference type="ARBA" id="ARBA00022916"/>
    </source>
</evidence>